<dbReference type="Proteomes" id="UP000315750">
    <property type="component" value="Chromosome"/>
</dbReference>
<protein>
    <recommendedName>
        <fullName evidence="3">Oxidoreductase family, NAD-binding Rossmann fold</fullName>
    </recommendedName>
</protein>
<dbReference type="KEGG" id="amuc:Pan181_19260"/>
<evidence type="ECO:0000313" key="1">
    <source>
        <dbReference type="EMBL" id="QDU55732.1"/>
    </source>
</evidence>
<dbReference type="AlphaFoldDB" id="A0A518ALX4"/>
<proteinExistence type="predicted"/>
<dbReference type="Gene3D" id="3.40.50.720">
    <property type="entry name" value="NAD(P)-binding Rossmann-like Domain"/>
    <property type="match status" value="1"/>
</dbReference>
<dbReference type="InterPro" id="IPR036291">
    <property type="entry name" value="NAD(P)-bd_dom_sf"/>
</dbReference>
<sequence>MMFGKSFEGWGAWHCWAIAMVVVQMVSRSALAEEPPVIRTGIVGCDTSHVIAFTKALNAEDAGDTYLGVRVTHAFPGGSPDIPDSRDRVGKFTDELKGLGVVVVDSIESLAPHCDAYLLESVDGRVHLEQFRKIAHGKPVFIDKPAAGSLAELLQIFEIAERTDTPVFTCSSLRFCEQVQSLVSDPAIGELTSATASSPYKIEPHHPDLFWYGIHGMEALHTLMGQGCQRVSRVETETMGVVVGEWSDGRIGIFRGYKSGPSYSDAYTFEVVGAKGVGHTHGFGGYEPFLLEVAKFFRSGEPPVSPEESLELFAAMEAADVSKAREGRAVELEEVMQQARHQVAKLETTEDE</sequence>
<name>A0A518ALX4_9BACT</name>
<dbReference type="Gene3D" id="3.30.360.10">
    <property type="entry name" value="Dihydrodipicolinate Reductase, domain 2"/>
    <property type="match status" value="1"/>
</dbReference>
<organism evidence="1 2">
    <name type="scientific">Aeoliella mucimassa</name>
    <dbReference type="NCBI Taxonomy" id="2527972"/>
    <lineage>
        <taxon>Bacteria</taxon>
        <taxon>Pseudomonadati</taxon>
        <taxon>Planctomycetota</taxon>
        <taxon>Planctomycetia</taxon>
        <taxon>Pirellulales</taxon>
        <taxon>Lacipirellulaceae</taxon>
        <taxon>Aeoliella</taxon>
    </lineage>
</organism>
<dbReference type="SUPFAM" id="SSF55347">
    <property type="entry name" value="Glyceraldehyde-3-phosphate dehydrogenase-like, C-terminal domain"/>
    <property type="match status" value="1"/>
</dbReference>
<dbReference type="SUPFAM" id="SSF51735">
    <property type="entry name" value="NAD(P)-binding Rossmann-fold domains"/>
    <property type="match status" value="1"/>
</dbReference>
<accession>A0A518ALX4</accession>
<keyword evidence="2" id="KW-1185">Reference proteome</keyword>
<dbReference type="EMBL" id="CP036278">
    <property type="protein sequence ID" value="QDU55732.1"/>
    <property type="molecule type" value="Genomic_DNA"/>
</dbReference>
<gene>
    <name evidence="1" type="ORF">Pan181_19260</name>
</gene>
<dbReference type="RefSeq" id="WP_197529084.1">
    <property type="nucleotide sequence ID" value="NZ_CP036278.1"/>
</dbReference>
<evidence type="ECO:0000313" key="2">
    <source>
        <dbReference type="Proteomes" id="UP000315750"/>
    </source>
</evidence>
<evidence type="ECO:0008006" key="3">
    <source>
        <dbReference type="Google" id="ProtNLM"/>
    </source>
</evidence>
<reference evidence="1 2" key="1">
    <citation type="submission" date="2019-02" db="EMBL/GenBank/DDBJ databases">
        <title>Deep-cultivation of Planctomycetes and their phenomic and genomic characterization uncovers novel biology.</title>
        <authorList>
            <person name="Wiegand S."/>
            <person name="Jogler M."/>
            <person name="Boedeker C."/>
            <person name="Pinto D."/>
            <person name="Vollmers J."/>
            <person name="Rivas-Marin E."/>
            <person name="Kohn T."/>
            <person name="Peeters S.H."/>
            <person name="Heuer A."/>
            <person name="Rast P."/>
            <person name="Oberbeckmann S."/>
            <person name="Bunk B."/>
            <person name="Jeske O."/>
            <person name="Meyerdierks A."/>
            <person name="Storesund J.E."/>
            <person name="Kallscheuer N."/>
            <person name="Luecker S."/>
            <person name="Lage O.M."/>
            <person name="Pohl T."/>
            <person name="Merkel B.J."/>
            <person name="Hornburger P."/>
            <person name="Mueller R.-W."/>
            <person name="Bruemmer F."/>
            <person name="Labrenz M."/>
            <person name="Spormann A.M."/>
            <person name="Op den Camp H."/>
            <person name="Overmann J."/>
            <person name="Amann R."/>
            <person name="Jetten M.S.M."/>
            <person name="Mascher T."/>
            <person name="Medema M.H."/>
            <person name="Devos D.P."/>
            <person name="Kaster A.-K."/>
            <person name="Ovreas L."/>
            <person name="Rohde M."/>
            <person name="Galperin M.Y."/>
            <person name="Jogler C."/>
        </authorList>
    </citation>
    <scope>NUCLEOTIDE SEQUENCE [LARGE SCALE GENOMIC DNA]</scope>
    <source>
        <strain evidence="1 2">Pan181</strain>
    </source>
</reference>